<keyword evidence="5 8" id="KW-0732">Signal</keyword>
<proteinExistence type="inferred from homology"/>
<dbReference type="Gene3D" id="1.10.225.10">
    <property type="entry name" value="Saposin-like"/>
    <property type="match status" value="1"/>
</dbReference>
<dbReference type="AlphaFoldDB" id="A0A6B2G889"/>
<dbReference type="InterPro" id="IPR036361">
    <property type="entry name" value="SAP_dom_sf"/>
</dbReference>
<dbReference type="InterPro" id="IPR045332">
    <property type="entry name" value="ARMET_N"/>
</dbReference>
<keyword evidence="4" id="KW-0964">Secreted</keyword>
<dbReference type="InterPro" id="IPR045333">
    <property type="entry name" value="ARMET-like"/>
</dbReference>
<sequence length="170" mass="19532">MIIYSVILIFLILLCDCKKDSLTEIAKCTSCISMLSTFKEKTLEELKNKDLDGFIKNVKQICKKFTHGSPKEKFCYSIGGRDDSSATLLSHIFTGIDYLPHEKHCLDLNAKYGEVCQDKVKLKIDWEKVHKYTTKELKAMLKQENDACEGCFEKSEFVKKLLTHKPNPEL</sequence>
<keyword evidence="6" id="KW-1015">Disulfide bond</keyword>
<name>A0A6B2G889_MYXSQ</name>
<evidence type="ECO:0000256" key="4">
    <source>
        <dbReference type="ARBA" id="ARBA00022525"/>
    </source>
</evidence>
<comment type="similarity">
    <text evidence="2">Belongs to the ARMET family.</text>
</comment>
<feature type="signal peptide" evidence="8">
    <location>
        <begin position="1"/>
        <end position="17"/>
    </location>
</feature>
<protein>
    <recommendedName>
        <fullName evidence="3">Mesencephalic astrocyte-derived neurotrophic factor homolog</fullName>
    </recommendedName>
    <alternativeName>
        <fullName evidence="7">MANF/CDNF-like protein</fullName>
    </alternativeName>
</protein>
<evidence type="ECO:0000256" key="8">
    <source>
        <dbReference type="SAM" id="SignalP"/>
    </source>
</evidence>
<evidence type="ECO:0000256" key="6">
    <source>
        <dbReference type="ARBA" id="ARBA00023157"/>
    </source>
</evidence>
<evidence type="ECO:0000259" key="10">
    <source>
        <dbReference type="Pfam" id="PF20145"/>
    </source>
</evidence>
<accession>A0A6B2G889</accession>
<dbReference type="EMBL" id="GHBR01003658">
    <property type="protein sequence ID" value="NDJ97809.1"/>
    <property type="molecule type" value="Transcribed_RNA"/>
</dbReference>
<dbReference type="Pfam" id="PF10208">
    <property type="entry name" value="ARMET_C"/>
    <property type="match status" value="1"/>
</dbReference>
<dbReference type="Gene3D" id="1.10.720.30">
    <property type="entry name" value="SAP domain"/>
    <property type="match status" value="1"/>
</dbReference>
<evidence type="ECO:0000256" key="2">
    <source>
        <dbReference type="ARBA" id="ARBA00005617"/>
    </source>
</evidence>
<dbReference type="PANTHER" id="PTHR12990:SF5">
    <property type="entry name" value="MESENCEPHALIC ASTROCYTE-DERIVED NEUROTROPHIC FACTOR HOMOLOG"/>
    <property type="match status" value="1"/>
</dbReference>
<dbReference type="SUPFAM" id="SSF68906">
    <property type="entry name" value="SAP domain"/>
    <property type="match status" value="1"/>
</dbReference>
<evidence type="ECO:0000256" key="1">
    <source>
        <dbReference type="ARBA" id="ARBA00004613"/>
    </source>
</evidence>
<dbReference type="Pfam" id="PF20145">
    <property type="entry name" value="ARMET_N"/>
    <property type="match status" value="1"/>
</dbReference>
<dbReference type="GO" id="GO:0005576">
    <property type="term" value="C:extracellular region"/>
    <property type="evidence" value="ECO:0007669"/>
    <property type="project" value="UniProtKB-SubCell"/>
</dbReference>
<evidence type="ECO:0000256" key="5">
    <source>
        <dbReference type="ARBA" id="ARBA00022729"/>
    </source>
</evidence>
<evidence type="ECO:0000256" key="7">
    <source>
        <dbReference type="ARBA" id="ARBA00032923"/>
    </source>
</evidence>
<comment type="subcellular location">
    <subcellularLocation>
        <location evidence="1">Secreted</location>
    </subcellularLocation>
</comment>
<evidence type="ECO:0000256" key="3">
    <source>
        <dbReference type="ARBA" id="ARBA00014267"/>
    </source>
</evidence>
<feature type="domain" description="ARMET C-terminal" evidence="9">
    <location>
        <begin position="130"/>
        <end position="162"/>
    </location>
</feature>
<dbReference type="PANTHER" id="PTHR12990">
    <property type="entry name" value="ARMET-LIKE PROTEIN"/>
    <property type="match status" value="1"/>
</dbReference>
<dbReference type="InterPro" id="IPR019345">
    <property type="entry name" value="ARMET_C"/>
</dbReference>
<evidence type="ECO:0000259" key="9">
    <source>
        <dbReference type="Pfam" id="PF10208"/>
    </source>
</evidence>
<feature type="chain" id="PRO_5025341838" description="Mesencephalic astrocyte-derived neurotrophic factor homolog" evidence="8">
    <location>
        <begin position="18"/>
        <end position="170"/>
    </location>
</feature>
<reference evidence="11" key="1">
    <citation type="submission" date="2018-11" db="EMBL/GenBank/DDBJ databases">
        <title>Myxobolus squamalis genome and transcriptome.</title>
        <authorList>
            <person name="Yahalomi D."/>
            <person name="Atkinson S.D."/>
            <person name="Neuhof M."/>
            <person name="Chang E.S."/>
            <person name="Philippe H."/>
            <person name="Cartwright P."/>
            <person name="Bartholomew J.L."/>
            <person name="Huchon D."/>
        </authorList>
    </citation>
    <scope>NUCLEOTIDE SEQUENCE</scope>
    <source>
        <strain evidence="11">71B08</strain>
        <tissue evidence="11">Whole</tissue>
    </source>
</reference>
<evidence type="ECO:0000313" key="11">
    <source>
        <dbReference type="EMBL" id="NDJ97809.1"/>
    </source>
</evidence>
<organism evidence="11">
    <name type="scientific">Myxobolus squamalis</name>
    <name type="common">Myxosporean</name>
    <dbReference type="NCBI Taxonomy" id="59785"/>
    <lineage>
        <taxon>Eukaryota</taxon>
        <taxon>Metazoa</taxon>
        <taxon>Cnidaria</taxon>
        <taxon>Myxozoa</taxon>
        <taxon>Myxosporea</taxon>
        <taxon>Bivalvulida</taxon>
        <taxon>Platysporina</taxon>
        <taxon>Myxobolidae</taxon>
        <taxon>Myxobolus</taxon>
    </lineage>
</organism>
<feature type="domain" description="ARMET N-terminal" evidence="10">
    <location>
        <begin position="28"/>
        <end position="119"/>
    </location>
</feature>